<dbReference type="GO" id="GO:0046872">
    <property type="term" value="F:metal ion binding"/>
    <property type="evidence" value="ECO:0007669"/>
    <property type="project" value="UniProtKB-KW"/>
</dbReference>
<dbReference type="AlphaFoldDB" id="E0XSH7"/>
<dbReference type="EMBL" id="GU474862">
    <property type="protein sequence ID" value="ADI17368.1"/>
    <property type="molecule type" value="Genomic_DNA"/>
</dbReference>
<keyword evidence="2" id="KW-0408">Iron</keyword>
<evidence type="ECO:0000256" key="2">
    <source>
        <dbReference type="PIRSR" id="PIRSR006232-1"/>
    </source>
</evidence>
<dbReference type="PANTHER" id="PTHR43594">
    <property type="entry name" value="QUERCETIN 2,3-DIOXYGENASE"/>
    <property type="match status" value="1"/>
</dbReference>
<evidence type="ECO:0000259" key="4">
    <source>
        <dbReference type="Pfam" id="PF02678"/>
    </source>
</evidence>
<dbReference type="InterPro" id="IPR014710">
    <property type="entry name" value="RmlC-like_jellyroll"/>
</dbReference>
<dbReference type="InterPro" id="IPR003829">
    <property type="entry name" value="Pirin_N_dom"/>
</dbReference>
<reference evidence="6" key="1">
    <citation type="journal article" date="2011" name="Environ. Microbiol.">
        <title>Time-series analyses of Monterey Bay coastal microbial picoplankton using a 'genome proxy' microarray.</title>
        <authorList>
            <person name="Rich V.I."/>
            <person name="Pham V.D."/>
            <person name="Eppley J."/>
            <person name="Shi Y."/>
            <person name="DeLong E.F."/>
        </authorList>
    </citation>
    <scope>NUCLEOTIDE SEQUENCE</scope>
</reference>
<protein>
    <submittedName>
        <fullName evidence="6">Pirin-related protein</fullName>
    </submittedName>
</protein>
<dbReference type="InterPro" id="IPR008778">
    <property type="entry name" value="Pirin_C_dom"/>
</dbReference>
<comment type="similarity">
    <text evidence="1 3">Belongs to the pirin family.</text>
</comment>
<dbReference type="SUPFAM" id="SSF51182">
    <property type="entry name" value="RmlC-like cupins"/>
    <property type="match status" value="1"/>
</dbReference>
<evidence type="ECO:0000313" key="6">
    <source>
        <dbReference type="EMBL" id="ADI17368.1"/>
    </source>
</evidence>
<feature type="binding site" evidence="2">
    <location>
        <position position="111"/>
    </location>
    <ligand>
        <name>Fe cation</name>
        <dbReference type="ChEBI" id="CHEBI:24875"/>
    </ligand>
</feature>
<feature type="binding site" evidence="2">
    <location>
        <position position="65"/>
    </location>
    <ligand>
        <name>Fe cation</name>
        <dbReference type="ChEBI" id="CHEBI:24875"/>
    </ligand>
</feature>
<proteinExistence type="inferred from homology"/>
<dbReference type="Pfam" id="PF02678">
    <property type="entry name" value="Pirin"/>
    <property type="match status" value="1"/>
</dbReference>
<dbReference type="Gene3D" id="2.60.120.10">
    <property type="entry name" value="Jelly Rolls"/>
    <property type="match status" value="2"/>
</dbReference>
<name>E0XSH7_9DELT</name>
<dbReference type="InterPro" id="IPR011051">
    <property type="entry name" value="RmlC_Cupin_sf"/>
</dbReference>
<feature type="binding site" evidence="2">
    <location>
        <position position="67"/>
    </location>
    <ligand>
        <name>Fe cation</name>
        <dbReference type="ChEBI" id="CHEBI:24875"/>
    </ligand>
</feature>
<dbReference type="InterPro" id="IPR053186">
    <property type="entry name" value="QDO-related"/>
</dbReference>
<dbReference type="PANTHER" id="PTHR43594:SF1">
    <property type="entry name" value="QUERCETIN 2,3-DIOXYGENASE PA2418-RELATED"/>
    <property type="match status" value="1"/>
</dbReference>
<keyword evidence="2" id="KW-0479">Metal-binding</keyword>
<dbReference type="CDD" id="cd02247">
    <property type="entry name" value="cupin_pirin_C"/>
    <property type="match status" value="1"/>
</dbReference>
<dbReference type="InterPro" id="IPR012093">
    <property type="entry name" value="Pirin"/>
</dbReference>
<feature type="domain" description="Pirin N-terminal" evidence="4">
    <location>
        <begin position="33"/>
        <end position="131"/>
    </location>
</feature>
<organism evidence="6">
    <name type="scientific">uncultured delta proteobacterium HF0070_30B07</name>
    <dbReference type="NCBI Taxonomy" id="710826"/>
    <lineage>
        <taxon>Bacteria</taxon>
        <taxon>Deltaproteobacteria</taxon>
        <taxon>environmental samples</taxon>
    </lineage>
</organism>
<evidence type="ECO:0000259" key="5">
    <source>
        <dbReference type="Pfam" id="PF05726"/>
    </source>
</evidence>
<comment type="cofactor">
    <cofactor evidence="2">
        <name>Fe cation</name>
        <dbReference type="ChEBI" id="CHEBI:24875"/>
    </cofactor>
    <text evidence="2">Binds 1 Fe cation per subunit.</text>
</comment>
<feature type="domain" description="Pirin C-terminal" evidence="5">
    <location>
        <begin position="188"/>
        <end position="287"/>
    </location>
</feature>
<dbReference type="PIRSF" id="PIRSF006232">
    <property type="entry name" value="Pirin"/>
    <property type="match status" value="1"/>
</dbReference>
<feature type="binding site" evidence="2">
    <location>
        <position position="109"/>
    </location>
    <ligand>
        <name>Fe cation</name>
        <dbReference type="ChEBI" id="CHEBI:24875"/>
    </ligand>
</feature>
<dbReference type="Pfam" id="PF05726">
    <property type="entry name" value="Pirin_C"/>
    <property type="match status" value="1"/>
</dbReference>
<accession>E0XSH7</accession>
<evidence type="ECO:0000256" key="1">
    <source>
        <dbReference type="ARBA" id="ARBA00008416"/>
    </source>
</evidence>
<sequence>MPKQKKIQKIIAPREKHWVGDGFHVSTIFSMHSEDVDSISPFLLMDHAALRYFPPTQQKLGVGEHPHRGFETVTFAIKGEVEHRDSGGGGGTITTGGIQWMTAGSGVVHDEFHSREFSEKGGDFEMIQLWVNLPSKFKMTPPRYQSFAEADFPVYRLENSGITVKVIAGSFESVTSPVQTFSPINIYEINGPSQSQLEFPLPEGSNTLVFQLSGNSTLGNQTIDKGNLAILERSGDSLNLELNEVSKVMILNGEPLGEPVAAYGPFVMNTRQELMDAFKDFQEGKMGQLVDQPERV</sequence>
<evidence type="ECO:0000256" key="3">
    <source>
        <dbReference type="RuleBase" id="RU003457"/>
    </source>
</evidence>